<dbReference type="PRINTS" id="PR00719">
    <property type="entry name" value="LMWPTPASE"/>
</dbReference>
<dbReference type="InterPro" id="IPR023485">
    <property type="entry name" value="Ptyr_pPase"/>
</dbReference>
<comment type="similarity">
    <text evidence="1">Belongs to the low molecular weight phosphotyrosine protein phosphatase family.</text>
</comment>
<evidence type="ECO:0000256" key="4">
    <source>
        <dbReference type="PIRSR" id="PIRSR617867-1"/>
    </source>
</evidence>
<evidence type="ECO:0000313" key="6">
    <source>
        <dbReference type="EMBL" id="TDT18489.1"/>
    </source>
</evidence>
<dbReference type="SUPFAM" id="SSF52788">
    <property type="entry name" value="Phosphotyrosine protein phosphatases I"/>
    <property type="match status" value="1"/>
</dbReference>
<gene>
    <name evidence="6" type="ORF">BDK89_4110</name>
</gene>
<dbReference type="SMART" id="SM00226">
    <property type="entry name" value="LMWPc"/>
    <property type="match status" value="1"/>
</dbReference>
<dbReference type="InterPro" id="IPR017867">
    <property type="entry name" value="Tyr_phospatase_low_mol_wt"/>
</dbReference>
<feature type="domain" description="Phosphotyrosine protein phosphatase I" evidence="5">
    <location>
        <begin position="3"/>
        <end position="175"/>
    </location>
</feature>
<dbReference type="PANTHER" id="PTHR11717:SF31">
    <property type="entry name" value="LOW MOLECULAR WEIGHT PROTEIN-TYROSINE-PHOSPHATASE ETP-RELATED"/>
    <property type="match status" value="1"/>
</dbReference>
<dbReference type="Proteomes" id="UP000294558">
    <property type="component" value="Unassembled WGS sequence"/>
</dbReference>
<keyword evidence="7" id="KW-1185">Reference proteome</keyword>
<evidence type="ECO:0000256" key="1">
    <source>
        <dbReference type="ARBA" id="ARBA00011063"/>
    </source>
</evidence>
<name>A0A4R7I642_9ACTN</name>
<organism evidence="6 7">
    <name type="scientific">Ilumatobacter fluminis</name>
    <dbReference type="NCBI Taxonomy" id="467091"/>
    <lineage>
        <taxon>Bacteria</taxon>
        <taxon>Bacillati</taxon>
        <taxon>Actinomycetota</taxon>
        <taxon>Acidimicrobiia</taxon>
        <taxon>Acidimicrobiales</taxon>
        <taxon>Ilumatobacteraceae</taxon>
        <taxon>Ilumatobacter</taxon>
    </lineage>
</organism>
<dbReference type="RefSeq" id="WP_166657731.1">
    <property type="nucleotide sequence ID" value="NZ_SOAU01000001.1"/>
</dbReference>
<dbReference type="GO" id="GO:0004725">
    <property type="term" value="F:protein tyrosine phosphatase activity"/>
    <property type="evidence" value="ECO:0007669"/>
    <property type="project" value="InterPro"/>
</dbReference>
<dbReference type="Gene3D" id="3.40.50.2300">
    <property type="match status" value="1"/>
</dbReference>
<evidence type="ECO:0000256" key="2">
    <source>
        <dbReference type="ARBA" id="ARBA00022801"/>
    </source>
</evidence>
<reference evidence="6 7" key="1">
    <citation type="submission" date="2019-03" db="EMBL/GenBank/DDBJ databases">
        <title>Sequencing the genomes of 1000 actinobacteria strains.</title>
        <authorList>
            <person name="Klenk H.-P."/>
        </authorList>
    </citation>
    <scope>NUCLEOTIDE SEQUENCE [LARGE SCALE GENOMIC DNA]</scope>
    <source>
        <strain evidence="6 7">DSM 18936</strain>
    </source>
</reference>
<accession>A0A4R7I642</accession>
<dbReference type="Pfam" id="PF01451">
    <property type="entry name" value="LMWPc"/>
    <property type="match status" value="1"/>
</dbReference>
<comment type="caution">
    <text evidence="6">The sequence shown here is derived from an EMBL/GenBank/DDBJ whole genome shotgun (WGS) entry which is preliminary data.</text>
</comment>
<keyword evidence="2" id="KW-0378">Hydrolase</keyword>
<evidence type="ECO:0000256" key="3">
    <source>
        <dbReference type="ARBA" id="ARBA00022912"/>
    </source>
</evidence>
<dbReference type="AlphaFoldDB" id="A0A4R7I642"/>
<feature type="active site" description="Nucleophile" evidence="4">
    <location>
        <position position="9"/>
    </location>
</feature>
<keyword evidence="3" id="KW-0904">Protein phosphatase</keyword>
<evidence type="ECO:0000313" key="7">
    <source>
        <dbReference type="Proteomes" id="UP000294558"/>
    </source>
</evidence>
<protein>
    <submittedName>
        <fullName evidence="6">Protein-tyrosine phosphatase</fullName>
    </submittedName>
</protein>
<dbReference type="EMBL" id="SOAU01000001">
    <property type="protein sequence ID" value="TDT18489.1"/>
    <property type="molecule type" value="Genomic_DNA"/>
</dbReference>
<feature type="active site" evidence="4">
    <location>
        <position position="15"/>
    </location>
</feature>
<evidence type="ECO:0000259" key="5">
    <source>
        <dbReference type="SMART" id="SM00226"/>
    </source>
</evidence>
<dbReference type="InterPro" id="IPR050438">
    <property type="entry name" value="LMW_PTPase"/>
</dbReference>
<dbReference type="PANTHER" id="PTHR11717">
    <property type="entry name" value="LOW MOLECULAR WEIGHT PROTEIN TYROSINE PHOSPHATASE"/>
    <property type="match status" value="1"/>
</dbReference>
<proteinExistence type="inferred from homology"/>
<sequence>MTLRILTVCTANVCRSPVAERLLAQHLAAAGVDAEVRSVGTHGGRLRMHRDTLAAAAAIGVDASDHVSRPLTAGAVRDEGADLVIGMTREHLREIVAMEPAAWPRTFTLKELGRAALRVGPAGGDVAGWVARASEGRKAADLMVPSPDDDLSDPYGRDRRYHDEMVREVDELTRAIARALAA</sequence>
<dbReference type="InterPro" id="IPR036196">
    <property type="entry name" value="Ptyr_pPase_sf"/>
</dbReference>